<proteinExistence type="predicted"/>
<evidence type="ECO:0000313" key="3">
    <source>
        <dbReference type="Proteomes" id="UP000639403"/>
    </source>
</evidence>
<reference evidence="2" key="1">
    <citation type="submission" date="2020-11" db="EMBL/GenBank/DDBJ databases">
        <authorList>
            <person name="Koelle M."/>
            <person name="Horta M.A.C."/>
            <person name="Nowrousian M."/>
            <person name="Ohm R.A."/>
            <person name="Benz P."/>
            <person name="Pilgard A."/>
        </authorList>
    </citation>
    <scope>NUCLEOTIDE SEQUENCE</scope>
    <source>
        <strain evidence="2">FPRL280</strain>
    </source>
</reference>
<dbReference type="EMBL" id="JADOXO010000065">
    <property type="protein sequence ID" value="KAF9815700.1"/>
    <property type="molecule type" value="Genomic_DNA"/>
</dbReference>
<organism evidence="2 3">
    <name type="scientific">Rhodonia placenta</name>
    <dbReference type="NCBI Taxonomy" id="104341"/>
    <lineage>
        <taxon>Eukaryota</taxon>
        <taxon>Fungi</taxon>
        <taxon>Dikarya</taxon>
        <taxon>Basidiomycota</taxon>
        <taxon>Agaricomycotina</taxon>
        <taxon>Agaricomycetes</taxon>
        <taxon>Polyporales</taxon>
        <taxon>Adustoporiaceae</taxon>
        <taxon>Rhodonia</taxon>
    </lineage>
</organism>
<comment type="caution">
    <text evidence="2">The sequence shown here is derived from an EMBL/GenBank/DDBJ whole genome shotgun (WGS) entry which is preliminary data.</text>
</comment>
<evidence type="ECO:0000313" key="2">
    <source>
        <dbReference type="EMBL" id="KAF9815700.1"/>
    </source>
</evidence>
<dbReference type="Gene3D" id="3.30.710.10">
    <property type="entry name" value="Potassium Channel Kv1.1, Chain A"/>
    <property type="match status" value="1"/>
</dbReference>
<dbReference type="Proteomes" id="UP000639403">
    <property type="component" value="Unassembled WGS sequence"/>
</dbReference>
<reference evidence="2" key="2">
    <citation type="journal article" name="Front. Microbiol.">
        <title>Degradative Capacity of Two Strains of Rhodonia placenta: From Phenotype to Genotype.</title>
        <authorList>
            <person name="Kolle M."/>
            <person name="Horta M.A.C."/>
            <person name="Nowrousian M."/>
            <person name="Ohm R.A."/>
            <person name="Benz J.P."/>
            <person name="Pilgard A."/>
        </authorList>
    </citation>
    <scope>NUCLEOTIDE SEQUENCE</scope>
    <source>
        <strain evidence="2">FPRL280</strain>
    </source>
</reference>
<protein>
    <recommendedName>
        <fullName evidence="1">BTB domain-containing protein</fullName>
    </recommendedName>
</protein>
<dbReference type="AlphaFoldDB" id="A0A8H7P408"/>
<dbReference type="SUPFAM" id="SSF54695">
    <property type="entry name" value="POZ domain"/>
    <property type="match status" value="1"/>
</dbReference>
<sequence length="258" mass="28593">MKSSDGLLFRVHRRNLEMYSEGFPGDDLATQNEVVQLSETAAALELLFQYMYRQRQPDLSCVPFETLAQLAEAAEKYQVFSAIEVCKMYMKASIPLHPVEVLAYAGRHDYATLCDEAAPLTINASVEDMSKHLSPATFIIWVCDTSCSLRVLLILASGSVSGAMAPPVFAEKLGGSRNSITSSSQRCSTSCHLWPGFHSAVLNKLRLMEDFDIGRIFSSQVHCLDGCVQCRKRASIWEGLVTTAYKEILTFSSVRQGM</sequence>
<dbReference type="Pfam" id="PF00651">
    <property type="entry name" value="BTB"/>
    <property type="match status" value="1"/>
</dbReference>
<feature type="domain" description="BTB" evidence="1">
    <location>
        <begin position="8"/>
        <end position="93"/>
    </location>
</feature>
<dbReference type="InterPro" id="IPR000210">
    <property type="entry name" value="BTB/POZ_dom"/>
</dbReference>
<name>A0A8H7P408_9APHY</name>
<accession>A0A8H7P408</accession>
<dbReference type="InterPro" id="IPR011333">
    <property type="entry name" value="SKP1/BTB/POZ_sf"/>
</dbReference>
<gene>
    <name evidence="2" type="ORF">IEO21_04417</name>
</gene>
<evidence type="ECO:0000259" key="1">
    <source>
        <dbReference type="Pfam" id="PF00651"/>
    </source>
</evidence>